<dbReference type="InterPro" id="IPR003961">
    <property type="entry name" value="FN3_dom"/>
</dbReference>
<keyword evidence="2" id="KW-0812">Transmembrane</keyword>
<evidence type="ECO:0000313" key="6">
    <source>
        <dbReference type="Proteomes" id="UP000472271"/>
    </source>
</evidence>
<name>A0A673B2J5_9TELE</name>
<dbReference type="GO" id="GO:0004904">
    <property type="term" value="F:interferon receptor activity"/>
    <property type="evidence" value="ECO:0007669"/>
    <property type="project" value="TreeGrafter"/>
</dbReference>
<dbReference type="InterPro" id="IPR013783">
    <property type="entry name" value="Ig-like_fold"/>
</dbReference>
<dbReference type="OrthoDB" id="9944680at2759"/>
<reference evidence="5" key="2">
    <citation type="submission" date="2025-08" db="UniProtKB">
        <authorList>
            <consortium name="Ensembl"/>
        </authorList>
    </citation>
    <scope>IDENTIFICATION</scope>
</reference>
<evidence type="ECO:0000259" key="4">
    <source>
        <dbReference type="PROSITE" id="PS50853"/>
    </source>
</evidence>
<feature type="signal peptide" evidence="3">
    <location>
        <begin position="1"/>
        <end position="19"/>
    </location>
</feature>
<keyword evidence="2" id="KW-1133">Transmembrane helix</keyword>
<dbReference type="AlphaFoldDB" id="A0A673B2J5"/>
<feature type="domain" description="Fibronectin type-III" evidence="4">
    <location>
        <begin position="127"/>
        <end position="229"/>
    </location>
</feature>
<dbReference type="PANTHER" id="PTHR20859:SF85">
    <property type="entry name" value="INTERFERON ALPHA_BETA RECEPTOR 1 ISOFORM X1"/>
    <property type="match status" value="1"/>
</dbReference>
<dbReference type="InterPro" id="IPR015373">
    <property type="entry name" value="Interferon/interleukin_rcp_dom"/>
</dbReference>
<evidence type="ECO:0000313" key="5">
    <source>
        <dbReference type="Ensembl" id="ENSSORP00005035569.1"/>
    </source>
</evidence>
<dbReference type="Gene3D" id="2.60.40.10">
    <property type="entry name" value="Immunoglobulins"/>
    <property type="match status" value="2"/>
</dbReference>
<reference evidence="5" key="1">
    <citation type="submission" date="2019-06" db="EMBL/GenBank/DDBJ databases">
        <authorList>
            <consortium name="Wellcome Sanger Institute Data Sharing"/>
        </authorList>
    </citation>
    <scope>NUCLEOTIDE SEQUENCE [LARGE SCALE GENOMIC DNA]</scope>
</reference>
<evidence type="ECO:0000256" key="3">
    <source>
        <dbReference type="SAM" id="SignalP"/>
    </source>
</evidence>
<dbReference type="InterPro" id="IPR036116">
    <property type="entry name" value="FN3_sf"/>
</dbReference>
<dbReference type="PANTHER" id="PTHR20859">
    <property type="entry name" value="INTERFERON/INTERLEUKIN RECEPTOR"/>
    <property type="match status" value="1"/>
</dbReference>
<dbReference type="GO" id="GO:0005886">
    <property type="term" value="C:plasma membrane"/>
    <property type="evidence" value="ECO:0007669"/>
    <property type="project" value="TreeGrafter"/>
</dbReference>
<gene>
    <name evidence="5" type="primary">il10rb</name>
</gene>
<keyword evidence="3" id="KW-0732">Signal</keyword>
<dbReference type="Proteomes" id="UP000472271">
    <property type="component" value="Chromosome 21"/>
</dbReference>
<dbReference type="InterPro" id="IPR050650">
    <property type="entry name" value="Type-II_Cytokine-TF_Rcpt"/>
</dbReference>
<organism evidence="5 6">
    <name type="scientific">Sphaeramia orbicularis</name>
    <name type="common">orbiculate cardinalfish</name>
    <dbReference type="NCBI Taxonomy" id="375764"/>
    <lineage>
        <taxon>Eukaryota</taxon>
        <taxon>Metazoa</taxon>
        <taxon>Chordata</taxon>
        <taxon>Craniata</taxon>
        <taxon>Vertebrata</taxon>
        <taxon>Euteleostomi</taxon>
        <taxon>Actinopterygii</taxon>
        <taxon>Neopterygii</taxon>
        <taxon>Teleostei</taxon>
        <taxon>Neoteleostei</taxon>
        <taxon>Acanthomorphata</taxon>
        <taxon>Gobiaria</taxon>
        <taxon>Kurtiformes</taxon>
        <taxon>Apogonoidei</taxon>
        <taxon>Apogonidae</taxon>
        <taxon>Apogoninae</taxon>
        <taxon>Sphaeramia</taxon>
    </lineage>
</organism>
<dbReference type="PROSITE" id="PS50853">
    <property type="entry name" value="FN3"/>
    <property type="match status" value="1"/>
</dbReference>
<dbReference type="Ensembl" id="ENSSORT00005036519.1">
    <property type="protein sequence ID" value="ENSSORP00005035569.1"/>
    <property type="gene ID" value="ENSSORG00005016792.1"/>
</dbReference>
<evidence type="ECO:0000256" key="2">
    <source>
        <dbReference type="SAM" id="Phobius"/>
    </source>
</evidence>
<dbReference type="Pfam" id="PF09294">
    <property type="entry name" value="Interfer-bind"/>
    <property type="match status" value="1"/>
</dbReference>
<feature type="chain" id="PRO_5025636227" evidence="3">
    <location>
        <begin position="20"/>
        <end position="408"/>
    </location>
</feature>
<protein>
    <submittedName>
        <fullName evidence="5">Interferon alpha/beta receptor 1b-like</fullName>
    </submittedName>
</protein>
<feature type="region of interest" description="Disordered" evidence="1">
    <location>
        <begin position="328"/>
        <end position="359"/>
    </location>
</feature>
<keyword evidence="2" id="KW-0472">Membrane</keyword>
<accession>A0A673B2J5</accession>
<feature type="transmembrane region" description="Helical" evidence="2">
    <location>
        <begin position="232"/>
        <end position="255"/>
    </location>
</feature>
<reference evidence="5" key="3">
    <citation type="submission" date="2025-09" db="UniProtKB">
        <authorList>
            <consortium name="Ensembl"/>
        </authorList>
    </citation>
    <scope>IDENTIFICATION</scope>
</reference>
<dbReference type="Pfam" id="PF01108">
    <property type="entry name" value="Tissue_fac"/>
    <property type="match status" value="1"/>
</dbReference>
<proteinExistence type="predicted"/>
<dbReference type="SUPFAM" id="SSF49265">
    <property type="entry name" value="Fibronectin type III"/>
    <property type="match status" value="2"/>
</dbReference>
<evidence type="ECO:0000256" key="1">
    <source>
        <dbReference type="SAM" id="MobiDB-lite"/>
    </source>
</evidence>
<keyword evidence="6" id="KW-1185">Reference proteome</keyword>
<sequence length="408" mass="46391">MAAAFSVFFLFLCLRTSFAEEELLPPQNVTIISLNTNYTLSWAWDRRAAQSHNVTFTAQYMGKFRMKKAPKWRTACEQTSLMSCDLTKLNLHYFAIYAIRVRANVKDWHSTWEMKYFHPLQDAAVGPPSKVDVDVIGGDLEVYISDPLTSQNTSMKDIIDKLYFHIMYWERSADPQALQYQTLNTNANVVTLPNLTPWTWYCVRVQSRSDAENKLSTFTSPLCLQTEGATPWWQIVLYFLLSLVICFLIVSFALYGPFWCYKIFKSTFYPTVQLPSYLDYICDSPQSDMPKLLTPDSKSELVCDRVTVCAEPALLEIHSPPPEERFVNYSGFEPDSSGRHSRQSSGGSGDSGVYSTKSSSGLKQISSCQSEESWQTPCDPELVKLRDVDPGLESRRLIIDEGIVDMSV</sequence>
<dbReference type="CDD" id="cd00063">
    <property type="entry name" value="FN3"/>
    <property type="match status" value="1"/>
</dbReference>
<dbReference type="InParanoid" id="A0A673B2J5"/>